<dbReference type="Pfam" id="PF00646">
    <property type="entry name" value="F-box"/>
    <property type="match status" value="1"/>
</dbReference>
<dbReference type="InterPro" id="IPR001810">
    <property type="entry name" value="F-box_dom"/>
</dbReference>
<comment type="caution">
    <text evidence="2">The sequence shown here is derived from an EMBL/GenBank/DDBJ whole genome shotgun (WGS) entry which is preliminary data.</text>
</comment>
<dbReference type="AlphaFoldDB" id="A0AAD5TZ77"/>
<proteinExistence type="predicted"/>
<sequence length="484" mass="55929">MLQSSHTSIEKFIFSASYKLTLYITHIPNTENSTILKLHSMYSKMIDNMLMQYHSFNSAEFNELMKFTISSLRSINVSCGEILEEILIEASSLQLELNNIHESRKCDFINNEHKTFLVSSNLISFFPSEILLLILKNLSKIDLFELSLLNWHWSFVASEMLYKKIRVSFEDPYPLYKLIKCLKFNEGYHTYNNIYPSKRFLCTDLTLFSLLKIGLTNAHKTCVNILIALLPNLIAFSFTSSLDHYNKVGLDSIQLNCLLKNCKNLATVSLDYLDVSDERNHEKLLYLDNVKSLRELHLKQFAGYPLIIKTFLINSSFSSLTKLDLTNPGSDALLSISKTVKNLRAFSLCDYRGNVNEQEVIEVIKNSVNLISIRLEFLSSPRFNFDLVLLGLCDYNQNLTSITLIGARKVTSYGLETFFYNFSKNLKIFNFILFGFDMTEQIMRNILKKFKFKNLNSFELNLASQKYGLEQIKYFDNGSSQLRC</sequence>
<dbReference type="Gene3D" id="3.80.10.10">
    <property type="entry name" value="Ribonuclease Inhibitor"/>
    <property type="match status" value="1"/>
</dbReference>
<evidence type="ECO:0000313" key="3">
    <source>
        <dbReference type="Proteomes" id="UP001211065"/>
    </source>
</evidence>
<dbReference type="Proteomes" id="UP001211065">
    <property type="component" value="Unassembled WGS sequence"/>
</dbReference>
<evidence type="ECO:0000313" key="2">
    <source>
        <dbReference type="EMBL" id="KAJ3217469.1"/>
    </source>
</evidence>
<reference evidence="2" key="1">
    <citation type="submission" date="2020-05" db="EMBL/GenBank/DDBJ databases">
        <title>Phylogenomic resolution of chytrid fungi.</title>
        <authorList>
            <person name="Stajich J.E."/>
            <person name="Amses K."/>
            <person name="Simmons R."/>
            <person name="Seto K."/>
            <person name="Myers J."/>
            <person name="Bonds A."/>
            <person name="Quandt C.A."/>
            <person name="Barry K."/>
            <person name="Liu P."/>
            <person name="Grigoriev I."/>
            <person name="Longcore J.E."/>
            <person name="James T.Y."/>
        </authorList>
    </citation>
    <scope>NUCLEOTIDE SEQUENCE</scope>
    <source>
        <strain evidence="2">JEL0476</strain>
    </source>
</reference>
<dbReference type="InterPro" id="IPR036047">
    <property type="entry name" value="F-box-like_dom_sf"/>
</dbReference>
<dbReference type="SUPFAM" id="SSF81383">
    <property type="entry name" value="F-box domain"/>
    <property type="match status" value="1"/>
</dbReference>
<accession>A0AAD5TZ77</accession>
<protein>
    <recommendedName>
        <fullName evidence="1">F-box domain-containing protein</fullName>
    </recommendedName>
</protein>
<feature type="domain" description="F-box" evidence="1">
    <location>
        <begin position="120"/>
        <end position="165"/>
    </location>
</feature>
<name>A0AAD5TZ77_9FUNG</name>
<dbReference type="InterPro" id="IPR032675">
    <property type="entry name" value="LRR_dom_sf"/>
</dbReference>
<gene>
    <name evidence="2" type="ORF">HK099_005461</name>
</gene>
<evidence type="ECO:0000259" key="1">
    <source>
        <dbReference type="PROSITE" id="PS50181"/>
    </source>
</evidence>
<organism evidence="2 3">
    <name type="scientific">Clydaea vesicula</name>
    <dbReference type="NCBI Taxonomy" id="447962"/>
    <lineage>
        <taxon>Eukaryota</taxon>
        <taxon>Fungi</taxon>
        <taxon>Fungi incertae sedis</taxon>
        <taxon>Chytridiomycota</taxon>
        <taxon>Chytridiomycota incertae sedis</taxon>
        <taxon>Chytridiomycetes</taxon>
        <taxon>Lobulomycetales</taxon>
        <taxon>Lobulomycetaceae</taxon>
        <taxon>Clydaea</taxon>
    </lineage>
</organism>
<keyword evidence="3" id="KW-1185">Reference proteome</keyword>
<dbReference type="PROSITE" id="PS50181">
    <property type="entry name" value="FBOX"/>
    <property type="match status" value="1"/>
</dbReference>
<dbReference type="SUPFAM" id="SSF52047">
    <property type="entry name" value="RNI-like"/>
    <property type="match status" value="1"/>
</dbReference>
<dbReference type="EMBL" id="JADGJW010000426">
    <property type="protein sequence ID" value="KAJ3217469.1"/>
    <property type="molecule type" value="Genomic_DNA"/>
</dbReference>